<evidence type="ECO:0000256" key="9">
    <source>
        <dbReference type="ARBA" id="ARBA00022741"/>
    </source>
</evidence>
<comment type="pathway">
    <text evidence="4 16">Cofactor biosynthesis; coenzyme A biosynthesis; CoA from (R)-pantothenate: step 1/5.</text>
</comment>
<comment type="subcellular location">
    <subcellularLocation>
        <location evidence="3 16">Cytoplasm</location>
    </subcellularLocation>
</comment>
<comment type="similarity">
    <text evidence="14 16">Belongs to the type III pantothenate kinase family.</text>
</comment>
<evidence type="ECO:0000256" key="8">
    <source>
        <dbReference type="ARBA" id="ARBA00022679"/>
    </source>
</evidence>
<dbReference type="RefSeq" id="WP_183369625.1">
    <property type="nucleotide sequence ID" value="NZ_BAABHL010000128.1"/>
</dbReference>
<dbReference type="GO" id="GO:0005524">
    <property type="term" value="F:ATP binding"/>
    <property type="evidence" value="ECO:0007669"/>
    <property type="project" value="UniProtKB-UniRule"/>
</dbReference>
<keyword evidence="11 16" id="KW-0067">ATP-binding</keyword>
<keyword evidence="9 16" id="KW-0547">Nucleotide-binding</keyword>
<feature type="active site" description="Proton acceptor" evidence="16">
    <location>
        <position position="111"/>
    </location>
</feature>
<dbReference type="AlphaFoldDB" id="A0A840ESC0"/>
<evidence type="ECO:0000256" key="11">
    <source>
        <dbReference type="ARBA" id="ARBA00022840"/>
    </source>
</evidence>
<evidence type="ECO:0000256" key="14">
    <source>
        <dbReference type="ARBA" id="ARBA00038036"/>
    </source>
</evidence>
<name>A0A840ESC0_9ACTN</name>
<gene>
    <name evidence="16" type="primary">coaX</name>
    <name evidence="17" type="ORF">BKA16_001013</name>
</gene>
<evidence type="ECO:0000256" key="2">
    <source>
        <dbReference type="ARBA" id="ARBA00001958"/>
    </source>
</evidence>
<dbReference type="GO" id="GO:0015937">
    <property type="term" value="P:coenzyme A biosynthetic process"/>
    <property type="evidence" value="ECO:0007669"/>
    <property type="project" value="UniProtKB-UniRule"/>
</dbReference>
<evidence type="ECO:0000256" key="16">
    <source>
        <dbReference type="HAMAP-Rule" id="MF_01274"/>
    </source>
</evidence>
<evidence type="ECO:0000256" key="3">
    <source>
        <dbReference type="ARBA" id="ARBA00004496"/>
    </source>
</evidence>
<dbReference type="EC" id="2.7.1.33" evidence="6 16"/>
<comment type="caution">
    <text evidence="16">Lacks conserved residue(s) required for the propagation of feature annotation.</text>
</comment>
<comment type="caution">
    <text evidence="17">The sequence shown here is derived from an EMBL/GenBank/DDBJ whole genome shotgun (WGS) entry which is preliminary data.</text>
</comment>
<dbReference type="EMBL" id="JACIFP010000001">
    <property type="protein sequence ID" value="MBB4134461.1"/>
    <property type="molecule type" value="Genomic_DNA"/>
</dbReference>
<sequence>MLLTVDIGNTNIHLGVFAGFGDHAELIRDWRIHTQPNYTADELALLLRGLLGSDVEQVTAVATLSTVPSLLREMRVTAPRYFGNGPHVLLEPGVRTGVPLLVDNPKEVGTDRVANALAVHENFPDRPCIVVACGTATVVDAVSAKGELLGGAIAPGINLGVAALSEHTVTVRKVELRPPRSVVGKNTVEALQSGILYGFAGQIDGLVNRVRRDVAGFDGNDVAVVATGYLAPLMVGEAATITDHHPHLTLDGLRRVYERSKKR</sequence>
<dbReference type="Proteomes" id="UP000551501">
    <property type="component" value="Unassembled WGS sequence"/>
</dbReference>
<protein>
    <recommendedName>
        <fullName evidence="15 16">Type III pantothenate kinase</fullName>
        <ecNumber evidence="6 16">2.7.1.33</ecNumber>
    </recommendedName>
    <alternativeName>
        <fullName evidence="16">PanK-III</fullName>
    </alternativeName>
    <alternativeName>
        <fullName evidence="16">Pantothenic acid kinase</fullName>
    </alternativeName>
</protein>
<dbReference type="UniPathway" id="UPA00241">
    <property type="reaction ID" value="UER00352"/>
</dbReference>
<evidence type="ECO:0000256" key="13">
    <source>
        <dbReference type="ARBA" id="ARBA00022993"/>
    </source>
</evidence>
<evidence type="ECO:0000256" key="15">
    <source>
        <dbReference type="ARBA" id="ARBA00040883"/>
    </source>
</evidence>
<comment type="subunit">
    <text evidence="5 16">Homodimer.</text>
</comment>
<evidence type="ECO:0000256" key="7">
    <source>
        <dbReference type="ARBA" id="ARBA00022490"/>
    </source>
</evidence>
<keyword evidence="10 16" id="KW-0418">Kinase</keyword>
<accession>A0A840ESC0</accession>
<evidence type="ECO:0000256" key="4">
    <source>
        <dbReference type="ARBA" id="ARBA00005225"/>
    </source>
</evidence>
<feature type="binding site" evidence="16">
    <location>
        <position position="135"/>
    </location>
    <ligand>
        <name>ATP</name>
        <dbReference type="ChEBI" id="CHEBI:30616"/>
    </ligand>
</feature>
<dbReference type="NCBIfam" id="TIGR00671">
    <property type="entry name" value="baf"/>
    <property type="match status" value="1"/>
</dbReference>
<dbReference type="HAMAP" id="MF_01274">
    <property type="entry name" value="Pantothen_kinase_3"/>
    <property type="match status" value="1"/>
</dbReference>
<dbReference type="InterPro" id="IPR004619">
    <property type="entry name" value="Type_III_PanK"/>
</dbReference>
<feature type="binding site" evidence="16">
    <location>
        <position position="187"/>
    </location>
    <ligand>
        <name>substrate</name>
    </ligand>
</feature>
<dbReference type="InterPro" id="IPR043129">
    <property type="entry name" value="ATPase_NBD"/>
</dbReference>
<dbReference type="PANTHER" id="PTHR34265:SF1">
    <property type="entry name" value="TYPE III PANTOTHENATE KINASE"/>
    <property type="match status" value="1"/>
</dbReference>
<keyword evidence="7 16" id="KW-0963">Cytoplasm</keyword>
<dbReference type="Pfam" id="PF03309">
    <property type="entry name" value="Pan_kinase"/>
    <property type="match status" value="1"/>
</dbReference>
<evidence type="ECO:0000256" key="6">
    <source>
        <dbReference type="ARBA" id="ARBA00012102"/>
    </source>
</evidence>
<evidence type="ECO:0000313" key="17">
    <source>
        <dbReference type="EMBL" id="MBB4134461.1"/>
    </source>
</evidence>
<reference evidence="17 18" key="1">
    <citation type="submission" date="2020-08" db="EMBL/GenBank/DDBJ databases">
        <title>Sequencing the genomes of 1000 actinobacteria strains.</title>
        <authorList>
            <person name="Klenk H.-P."/>
        </authorList>
    </citation>
    <scope>NUCLEOTIDE SEQUENCE [LARGE SCALE GENOMIC DNA]</scope>
    <source>
        <strain evidence="17 18">DSM 45298</strain>
    </source>
</reference>
<dbReference type="GO" id="GO:0005737">
    <property type="term" value="C:cytoplasm"/>
    <property type="evidence" value="ECO:0007669"/>
    <property type="project" value="UniProtKB-SubCell"/>
</dbReference>
<dbReference type="PANTHER" id="PTHR34265">
    <property type="entry name" value="TYPE III PANTOTHENATE KINASE"/>
    <property type="match status" value="1"/>
</dbReference>
<evidence type="ECO:0000256" key="12">
    <source>
        <dbReference type="ARBA" id="ARBA00022958"/>
    </source>
</evidence>
<comment type="cofactor">
    <cofactor evidence="16">
        <name>NH4(+)</name>
        <dbReference type="ChEBI" id="CHEBI:28938"/>
    </cofactor>
    <cofactor evidence="16">
        <name>K(+)</name>
        <dbReference type="ChEBI" id="CHEBI:29103"/>
    </cofactor>
    <text evidence="16">A monovalent cation. Ammonium or potassium.</text>
</comment>
<keyword evidence="8 16" id="KW-0808">Transferase</keyword>
<evidence type="ECO:0000313" key="18">
    <source>
        <dbReference type="Proteomes" id="UP000551501"/>
    </source>
</evidence>
<keyword evidence="13 16" id="KW-0173">Coenzyme A biosynthesis</keyword>
<comment type="cofactor">
    <cofactor evidence="2">
        <name>K(+)</name>
        <dbReference type="ChEBI" id="CHEBI:29103"/>
    </cofactor>
</comment>
<comment type="function">
    <text evidence="16">Catalyzes the phosphorylation of pantothenate (Pan), the first step in CoA biosynthesis.</text>
</comment>
<dbReference type="NCBIfam" id="NF009855">
    <property type="entry name" value="PRK13321.1"/>
    <property type="match status" value="1"/>
</dbReference>
<proteinExistence type="inferred from homology"/>
<dbReference type="GO" id="GO:0004594">
    <property type="term" value="F:pantothenate kinase activity"/>
    <property type="evidence" value="ECO:0007669"/>
    <property type="project" value="UniProtKB-UniRule"/>
</dbReference>
<dbReference type="CDD" id="cd24015">
    <property type="entry name" value="ASKHA_NBD_PanK-III"/>
    <property type="match status" value="1"/>
</dbReference>
<evidence type="ECO:0000256" key="1">
    <source>
        <dbReference type="ARBA" id="ARBA00001206"/>
    </source>
</evidence>
<organism evidence="17 18">
    <name type="scientific">Gordonia humi</name>
    <dbReference type="NCBI Taxonomy" id="686429"/>
    <lineage>
        <taxon>Bacteria</taxon>
        <taxon>Bacillati</taxon>
        <taxon>Actinomycetota</taxon>
        <taxon>Actinomycetes</taxon>
        <taxon>Mycobacteriales</taxon>
        <taxon>Gordoniaceae</taxon>
        <taxon>Gordonia</taxon>
    </lineage>
</organism>
<dbReference type="Gene3D" id="3.30.420.40">
    <property type="match status" value="2"/>
</dbReference>
<dbReference type="SUPFAM" id="SSF53067">
    <property type="entry name" value="Actin-like ATPase domain"/>
    <property type="match status" value="2"/>
</dbReference>
<evidence type="ECO:0000256" key="10">
    <source>
        <dbReference type="ARBA" id="ARBA00022777"/>
    </source>
</evidence>
<feature type="binding site" evidence="16">
    <location>
        <begin position="109"/>
        <end position="112"/>
    </location>
    <ligand>
        <name>substrate</name>
    </ligand>
</feature>
<feature type="binding site" evidence="16">
    <location>
        <begin position="6"/>
        <end position="13"/>
    </location>
    <ligand>
        <name>ATP</name>
        <dbReference type="ChEBI" id="CHEBI:30616"/>
    </ligand>
</feature>
<comment type="catalytic activity">
    <reaction evidence="1 16">
        <text>(R)-pantothenate + ATP = (R)-4'-phosphopantothenate + ADP + H(+)</text>
        <dbReference type="Rhea" id="RHEA:16373"/>
        <dbReference type="ChEBI" id="CHEBI:10986"/>
        <dbReference type="ChEBI" id="CHEBI:15378"/>
        <dbReference type="ChEBI" id="CHEBI:29032"/>
        <dbReference type="ChEBI" id="CHEBI:30616"/>
        <dbReference type="ChEBI" id="CHEBI:456216"/>
        <dbReference type="EC" id="2.7.1.33"/>
    </reaction>
</comment>
<keyword evidence="18" id="KW-1185">Reference proteome</keyword>
<keyword evidence="12 16" id="KW-0630">Potassium</keyword>
<evidence type="ECO:0000256" key="5">
    <source>
        <dbReference type="ARBA" id="ARBA00011738"/>
    </source>
</evidence>